<evidence type="ECO:0000313" key="16">
    <source>
        <dbReference type="Proteomes" id="UP001367513"/>
    </source>
</evidence>
<sequence length="504" mass="50677">MKLLAVTACPTGIAHTYMAAEALEVAAEEAGHEIVVETQGSAGSTPFTQTQLDEAEAIILAADVEVRDKERFAHLPTVTSPVKKAIGGAPGLIEQAVAKATAQPKGSAVVPAQRADGEPEMATKNFGSGFGSKLRGWLMTGVSYVIPFVAAGGLLIALGFALGGYQITEAPDIVSFDDNGVASVAFDPGALQSWAALLFQTGALAFGFLVPVLAGFIAYAIADRPALVPGFVGGMIAVNTHAGFLGGLVAGLLAGAVIYGLKLWQPPRALAGIMPVLVLPLIGTAVVGFIMFVLVGTPLAAATTGLTNWLNGLSGTNAILLGALLGLMMAFDMGGPVNKAAYAFAVAGLSTGSETALMIMAAVMAAGMTPPLALALATAVRKNLFTKAEQENGRAAWLLGASFITEGAIPFAAADPLRVIPSLMAGSAVAGSLSMAFGATLRAPHGGIFVVPLIGNPFAYLLAIIAGTLVSAALVVGLKSARRTPAPAAAEQTATAPAAAPVAG</sequence>
<feature type="transmembrane region" description="Helical" evidence="12">
    <location>
        <begin position="420"/>
        <end position="438"/>
    </location>
</feature>
<feature type="transmembrane region" description="Helical" evidence="12">
    <location>
        <begin position="342"/>
        <end position="366"/>
    </location>
</feature>
<evidence type="ECO:0000256" key="2">
    <source>
        <dbReference type="ARBA" id="ARBA00022448"/>
    </source>
</evidence>
<keyword evidence="9" id="KW-0418">Kinase</keyword>
<dbReference type="Pfam" id="PF02378">
    <property type="entry name" value="PTS_EIIC"/>
    <property type="match status" value="1"/>
</dbReference>
<dbReference type="Gene3D" id="3.40.50.2300">
    <property type="match status" value="1"/>
</dbReference>
<dbReference type="RefSeq" id="WP_346108631.1">
    <property type="nucleotide sequence ID" value="NZ_BAAAOD010000099.1"/>
</dbReference>
<feature type="transmembrane region" description="Helical" evidence="12">
    <location>
        <begin position="309"/>
        <end position="330"/>
    </location>
</feature>
<feature type="transmembrane region" description="Helical" evidence="12">
    <location>
        <begin position="242"/>
        <end position="261"/>
    </location>
</feature>
<dbReference type="SUPFAM" id="SSF52794">
    <property type="entry name" value="PTS system IIB component-like"/>
    <property type="match status" value="1"/>
</dbReference>
<dbReference type="PROSITE" id="PS51099">
    <property type="entry name" value="PTS_EIIB_TYPE_2"/>
    <property type="match status" value="1"/>
</dbReference>
<accession>A0ABU9A8W0</accession>
<dbReference type="NCBIfam" id="TIGR01427">
    <property type="entry name" value="PTS_IIC_fructo"/>
    <property type="match status" value="1"/>
</dbReference>
<evidence type="ECO:0000256" key="6">
    <source>
        <dbReference type="ARBA" id="ARBA00022679"/>
    </source>
</evidence>
<evidence type="ECO:0000259" key="14">
    <source>
        <dbReference type="PROSITE" id="PS51104"/>
    </source>
</evidence>
<dbReference type="NCBIfam" id="TIGR00829">
    <property type="entry name" value="FRU"/>
    <property type="match status" value="1"/>
</dbReference>
<gene>
    <name evidence="15" type="ORF">WG925_03670</name>
</gene>
<proteinExistence type="predicted"/>
<evidence type="ECO:0000256" key="1">
    <source>
        <dbReference type="ARBA" id="ARBA00004429"/>
    </source>
</evidence>
<evidence type="ECO:0000256" key="10">
    <source>
        <dbReference type="ARBA" id="ARBA00022989"/>
    </source>
</evidence>
<keyword evidence="2" id="KW-0813">Transport</keyword>
<comment type="caution">
    <text evidence="15">The sequence shown here is derived from an EMBL/GenBank/DDBJ whole genome shotgun (WGS) entry which is preliminary data.</text>
</comment>
<evidence type="ECO:0000256" key="9">
    <source>
        <dbReference type="ARBA" id="ARBA00022777"/>
    </source>
</evidence>
<keyword evidence="3" id="KW-1003">Cell membrane</keyword>
<feature type="transmembrane region" description="Helical" evidence="12">
    <location>
        <begin position="144"/>
        <end position="165"/>
    </location>
</feature>
<dbReference type="InterPro" id="IPR013011">
    <property type="entry name" value="PTS_EIIB_2"/>
</dbReference>
<dbReference type="InterPro" id="IPR036095">
    <property type="entry name" value="PTS_EIIB-like_sf"/>
</dbReference>
<reference evidence="15 16" key="1">
    <citation type="submission" date="2024-03" db="EMBL/GenBank/DDBJ databases">
        <title>Draft genome sequence of Pseudonocardia carboxydivorans JCM 14827.</title>
        <authorList>
            <person name="Duangmal K."/>
        </authorList>
    </citation>
    <scope>NUCLEOTIDE SEQUENCE [LARGE SCALE GENOMIC DNA]</scope>
    <source>
        <strain evidence="15 16">JCM 14827</strain>
    </source>
</reference>
<evidence type="ECO:0000313" key="15">
    <source>
        <dbReference type="EMBL" id="MEK6462830.1"/>
    </source>
</evidence>
<dbReference type="PANTHER" id="PTHR30505">
    <property type="entry name" value="FRUCTOSE-LIKE PERMEASE"/>
    <property type="match status" value="1"/>
</dbReference>
<keyword evidence="16" id="KW-1185">Reference proteome</keyword>
<comment type="subcellular location">
    <subcellularLocation>
        <location evidence="1">Cell inner membrane</location>
        <topology evidence="1">Multi-pass membrane protein</topology>
    </subcellularLocation>
</comment>
<dbReference type="InterPro" id="IPR013014">
    <property type="entry name" value="PTS_EIIC_2"/>
</dbReference>
<evidence type="ECO:0000256" key="8">
    <source>
        <dbReference type="ARBA" id="ARBA00022692"/>
    </source>
</evidence>
<dbReference type="InterPro" id="IPR006327">
    <property type="entry name" value="PTS_IIC_fruc"/>
</dbReference>
<keyword evidence="8 12" id="KW-0812">Transmembrane</keyword>
<feature type="domain" description="PTS EIIC type-2" evidence="14">
    <location>
        <begin position="134"/>
        <end position="488"/>
    </location>
</feature>
<dbReference type="PROSITE" id="PS51104">
    <property type="entry name" value="PTS_EIIC_TYPE_2"/>
    <property type="match status" value="1"/>
</dbReference>
<feature type="domain" description="PTS EIIB type-2" evidence="13">
    <location>
        <begin position="1"/>
        <end position="98"/>
    </location>
</feature>
<evidence type="ECO:0000256" key="12">
    <source>
        <dbReference type="SAM" id="Phobius"/>
    </source>
</evidence>
<keyword evidence="7" id="KW-0598">Phosphotransferase system</keyword>
<keyword evidence="6" id="KW-0808">Transferase</keyword>
<evidence type="ECO:0000256" key="4">
    <source>
        <dbReference type="ARBA" id="ARBA00022553"/>
    </source>
</evidence>
<keyword evidence="11 12" id="KW-0472">Membrane</keyword>
<dbReference type="EMBL" id="JBBPIX010000001">
    <property type="protein sequence ID" value="MEK6462830.1"/>
    <property type="molecule type" value="Genomic_DNA"/>
</dbReference>
<keyword evidence="10 12" id="KW-1133">Transmembrane helix</keyword>
<keyword evidence="5" id="KW-0762">Sugar transport</keyword>
<dbReference type="Pfam" id="PF02302">
    <property type="entry name" value="PTS_IIB"/>
    <property type="match status" value="1"/>
</dbReference>
<keyword evidence="4" id="KW-0597">Phosphoprotein</keyword>
<dbReference type="InterPro" id="IPR050864">
    <property type="entry name" value="Bacterial_PTS_Sugar_Transport"/>
</dbReference>
<feature type="transmembrane region" description="Helical" evidence="12">
    <location>
        <begin position="273"/>
        <end position="297"/>
    </location>
</feature>
<evidence type="ECO:0000259" key="13">
    <source>
        <dbReference type="PROSITE" id="PS51099"/>
    </source>
</evidence>
<dbReference type="PANTHER" id="PTHR30505:SF0">
    <property type="entry name" value="FRUCTOSE-LIKE PTS SYSTEM EIIBC COMPONENT-RELATED"/>
    <property type="match status" value="1"/>
</dbReference>
<feature type="transmembrane region" description="Helical" evidence="12">
    <location>
        <begin position="203"/>
        <end position="222"/>
    </location>
</feature>
<dbReference type="InterPro" id="IPR003353">
    <property type="entry name" value="PTS_IIB_fruc"/>
</dbReference>
<dbReference type="Proteomes" id="UP001367513">
    <property type="component" value="Unassembled WGS sequence"/>
</dbReference>
<evidence type="ECO:0000256" key="3">
    <source>
        <dbReference type="ARBA" id="ARBA00022475"/>
    </source>
</evidence>
<evidence type="ECO:0000256" key="5">
    <source>
        <dbReference type="ARBA" id="ARBA00022597"/>
    </source>
</evidence>
<dbReference type="CDD" id="cd05569">
    <property type="entry name" value="PTS_IIB_fructose"/>
    <property type="match status" value="1"/>
</dbReference>
<protein>
    <submittedName>
        <fullName evidence="15">Fructose-specific PTS transporter subunit EIIC</fullName>
    </submittedName>
</protein>
<name>A0ABU9A8W0_PSEA5</name>
<evidence type="ECO:0000256" key="7">
    <source>
        <dbReference type="ARBA" id="ARBA00022683"/>
    </source>
</evidence>
<evidence type="ECO:0000256" key="11">
    <source>
        <dbReference type="ARBA" id="ARBA00023136"/>
    </source>
</evidence>
<feature type="transmembrane region" description="Helical" evidence="12">
    <location>
        <begin position="458"/>
        <end position="478"/>
    </location>
</feature>
<dbReference type="InterPro" id="IPR003501">
    <property type="entry name" value="PTS_EIIB_2/3"/>
</dbReference>
<dbReference type="InterPro" id="IPR003352">
    <property type="entry name" value="PTS_EIIC"/>
</dbReference>
<organism evidence="15 16">
    <name type="scientific">Pseudonocardia alni subsp. carboxydivorans</name>
    <dbReference type="NCBI Taxonomy" id="415010"/>
    <lineage>
        <taxon>Bacteria</taxon>
        <taxon>Bacillati</taxon>
        <taxon>Actinomycetota</taxon>
        <taxon>Actinomycetes</taxon>
        <taxon>Pseudonocardiales</taxon>
        <taxon>Pseudonocardiaceae</taxon>
        <taxon>Pseudonocardia</taxon>
    </lineage>
</organism>